<dbReference type="AlphaFoldDB" id="A0A0E9TRN6"/>
<organism evidence="1">
    <name type="scientific">Anguilla anguilla</name>
    <name type="common">European freshwater eel</name>
    <name type="synonym">Muraena anguilla</name>
    <dbReference type="NCBI Taxonomy" id="7936"/>
    <lineage>
        <taxon>Eukaryota</taxon>
        <taxon>Metazoa</taxon>
        <taxon>Chordata</taxon>
        <taxon>Craniata</taxon>
        <taxon>Vertebrata</taxon>
        <taxon>Euteleostomi</taxon>
        <taxon>Actinopterygii</taxon>
        <taxon>Neopterygii</taxon>
        <taxon>Teleostei</taxon>
        <taxon>Anguilliformes</taxon>
        <taxon>Anguillidae</taxon>
        <taxon>Anguilla</taxon>
    </lineage>
</organism>
<reference evidence="1" key="2">
    <citation type="journal article" date="2015" name="Fish Shellfish Immunol.">
        <title>Early steps in the European eel (Anguilla anguilla)-Vibrio vulnificus interaction in the gills: Role of the RtxA13 toxin.</title>
        <authorList>
            <person name="Callol A."/>
            <person name="Pajuelo D."/>
            <person name="Ebbesson L."/>
            <person name="Teles M."/>
            <person name="MacKenzie S."/>
            <person name="Amaro C."/>
        </authorList>
    </citation>
    <scope>NUCLEOTIDE SEQUENCE</scope>
</reference>
<protein>
    <submittedName>
        <fullName evidence="1">Uncharacterized protein</fullName>
    </submittedName>
</protein>
<name>A0A0E9TRN6_ANGAN</name>
<dbReference type="EMBL" id="GBXM01053189">
    <property type="protein sequence ID" value="JAH55388.1"/>
    <property type="molecule type" value="Transcribed_RNA"/>
</dbReference>
<accession>A0A0E9TRN6</accession>
<reference evidence="1" key="1">
    <citation type="submission" date="2014-11" db="EMBL/GenBank/DDBJ databases">
        <authorList>
            <person name="Amaro Gonzalez C."/>
        </authorList>
    </citation>
    <scope>NUCLEOTIDE SEQUENCE</scope>
</reference>
<proteinExistence type="predicted"/>
<evidence type="ECO:0000313" key="1">
    <source>
        <dbReference type="EMBL" id="JAH55388.1"/>
    </source>
</evidence>
<sequence length="39" mass="4601">MTGFWKTPIRVITGTAKTPNSTLYYILFCRHFYPEQSTM</sequence>